<evidence type="ECO:0000256" key="5">
    <source>
        <dbReference type="RuleBase" id="RU361187"/>
    </source>
</evidence>
<dbReference type="Gene3D" id="2.80.10.50">
    <property type="match status" value="3"/>
</dbReference>
<reference evidence="9 10" key="1">
    <citation type="submission" date="2019-02" db="EMBL/GenBank/DDBJ databases">
        <title>Draft genome sequences of novel Actinobacteria.</title>
        <authorList>
            <person name="Sahin N."/>
            <person name="Ay H."/>
            <person name="Saygin H."/>
        </authorList>
    </citation>
    <scope>NUCLEOTIDE SEQUENCE [LARGE SCALE GENOMIC DNA]</scope>
    <source>
        <strain evidence="9 10">JCM 30529</strain>
    </source>
</reference>
<dbReference type="PANTHER" id="PTHR43301">
    <property type="entry name" value="ARABINAN ENDO-1,5-ALPHA-L-ARABINOSIDASE"/>
    <property type="match status" value="1"/>
</dbReference>
<gene>
    <name evidence="9" type="ORF">E1091_04655</name>
</gene>
<feature type="region of interest" description="Disordered" evidence="6">
    <location>
        <begin position="186"/>
        <end position="221"/>
    </location>
</feature>
<dbReference type="Pfam" id="PF14200">
    <property type="entry name" value="RicinB_lectin_2"/>
    <property type="match status" value="2"/>
</dbReference>
<comment type="pathway">
    <text evidence="1">Glycan metabolism; L-arabinan degradation.</text>
</comment>
<proteinExistence type="inferred from homology"/>
<feature type="chain" id="PRO_5046603296" evidence="7">
    <location>
        <begin position="41"/>
        <end position="498"/>
    </location>
</feature>
<feature type="signal peptide" evidence="7">
    <location>
        <begin position="1"/>
        <end position="40"/>
    </location>
</feature>
<evidence type="ECO:0000256" key="1">
    <source>
        <dbReference type="ARBA" id="ARBA00004834"/>
    </source>
</evidence>
<dbReference type="SMART" id="SM00458">
    <property type="entry name" value="RICIN"/>
    <property type="match status" value="1"/>
</dbReference>
<dbReference type="InterPro" id="IPR050727">
    <property type="entry name" value="GH43_arabinanases"/>
</dbReference>
<feature type="compositionally biased region" description="Low complexity" evidence="6">
    <location>
        <begin position="186"/>
        <end position="200"/>
    </location>
</feature>
<organism evidence="9 10">
    <name type="scientific">Micromonospora fluostatini</name>
    <dbReference type="NCBI Taxonomy" id="1629071"/>
    <lineage>
        <taxon>Bacteria</taxon>
        <taxon>Bacillati</taxon>
        <taxon>Actinomycetota</taxon>
        <taxon>Actinomycetes</taxon>
        <taxon>Micromonosporales</taxon>
        <taxon>Micromonosporaceae</taxon>
        <taxon>Micromonospora</taxon>
    </lineage>
</organism>
<evidence type="ECO:0000313" key="10">
    <source>
        <dbReference type="Proteomes" id="UP000295626"/>
    </source>
</evidence>
<protein>
    <submittedName>
        <fullName evidence="9">Arabinan endo-1,5-alpha-L-arabinosidase</fullName>
    </submittedName>
</protein>
<evidence type="ECO:0000256" key="2">
    <source>
        <dbReference type="ARBA" id="ARBA00009865"/>
    </source>
</evidence>
<keyword evidence="7" id="KW-0732">Signal</keyword>
<keyword evidence="3 5" id="KW-0378">Hydrolase</keyword>
<dbReference type="SUPFAM" id="SSF50370">
    <property type="entry name" value="Ricin B-like lectins"/>
    <property type="match status" value="1"/>
</dbReference>
<dbReference type="PROSITE" id="PS50231">
    <property type="entry name" value="RICIN_B_LECTIN"/>
    <property type="match status" value="1"/>
</dbReference>
<accession>A0ABY2DJR6</accession>
<dbReference type="PANTHER" id="PTHR43301:SF3">
    <property type="entry name" value="ARABINAN ENDO-1,5-ALPHA-L-ARABINOSIDASE A-RELATED"/>
    <property type="match status" value="1"/>
</dbReference>
<dbReference type="EMBL" id="SMKE01000098">
    <property type="protein sequence ID" value="TDC00558.1"/>
    <property type="molecule type" value="Genomic_DNA"/>
</dbReference>
<dbReference type="SUPFAM" id="SSF75005">
    <property type="entry name" value="Arabinanase/levansucrase/invertase"/>
    <property type="match status" value="1"/>
</dbReference>
<evidence type="ECO:0000256" key="4">
    <source>
        <dbReference type="ARBA" id="ARBA00023295"/>
    </source>
</evidence>
<evidence type="ECO:0000313" key="9">
    <source>
        <dbReference type="EMBL" id="TDC00558.1"/>
    </source>
</evidence>
<dbReference type="Gene3D" id="2.115.10.20">
    <property type="entry name" value="Glycosyl hydrolase domain, family 43"/>
    <property type="match status" value="1"/>
</dbReference>
<comment type="similarity">
    <text evidence="2 5">Belongs to the glycosyl hydrolase 43 family.</text>
</comment>
<sequence length="498" mass="53017">MISPLPAVRRLPAYRRAGLVALVAAVAATGVAVTARSASAAVVDTTAWYVLTARHSGKALEVYERSTADGARIVQWSRNDGAWQQWQFVDSGGGWYRLRARHSGKVLDLRDAATTDGAEIVQATDRNAVSQQFRLADSAGGTVRLVNRHSGKALDVWEHSTADGARVSQFTDLDGANQQWHLARMAGGTAPTTPPATGAPTTPPAGYPRPGRVTGDVSVHDPTIVRRPSGGYLLAHTGDNIALKTSSDRTAFRNAGAAFPGGAPWTTTYTGGSRNLWAPDLSYHGGRYLLYYSASTFGSNRSAIFLATSPTGDSGTWTHQGLVIETRTSDTFNAIDPNLVVDTSGRWWLSFGSFWSGIKLIELNPATGLRADTTVRSIAGRGGGAIEAPVIVRRGDHYYLWVSFDQCCQGAASTYRVMVGRSTSVTGPYLDRTGTPLTSGGGTQVLAGHGSIHGPGHQAVLTDTDGDLLVYHYYADNGAARLGINRLGYDAADWPFVH</sequence>
<dbReference type="InterPro" id="IPR023296">
    <property type="entry name" value="Glyco_hydro_beta-prop_sf"/>
</dbReference>
<dbReference type="InterPro" id="IPR000772">
    <property type="entry name" value="Ricin_B_lectin"/>
</dbReference>
<keyword evidence="10" id="KW-1185">Reference proteome</keyword>
<dbReference type="Pfam" id="PF04616">
    <property type="entry name" value="Glyco_hydro_43"/>
    <property type="match status" value="1"/>
</dbReference>
<evidence type="ECO:0000256" key="6">
    <source>
        <dbReference type="SAM" id="MobiDB-lite"/>
    </source>
</evidence>
<evidence type="ECO:0000259" key="8">
    <source>
        <dbReference type="SMART" id="SM00458"/>
    </source>
</evidence>
<feature type="domain" description="Ricin B lectin" evidence="8">
    <location>
        <begin position="47"/>
        <end position="183"/>
    </location>
</feature>
<dbReference type="CDD" id="cd08998">
    <property type="entry name" value="GH43_Arb43a-like"/>
    <property type="match status" value="1"/>
</dbReference>
<comment type="caution">
    <text evidence="9">The sequence shown here is derived from an EMBL/GenBank/DDBJ whole genome shotgun (WGS) entry which is preliminary data.</text>
</comment>
<keyword evidence="4 5" id="KW-0326">Glycosidase</keyword>
<dbReference type="InterPro" id="IPR035992">
    <property type="entry name" value="Ricin_B-like_lectins"/>
</dbReference>
<evidence type="ECO:0000256" key="3">
    <source>
        <dbReference type="ARBA" id="ARBA00022801"/>
    </source>
</evidence>
<name>A0ABY2DJR6_9ACTN</name>
<evidence type="ECO:0000256" key="7">
    <source>
        <dbReference type="SAM" id="SignalP"/>
    </source>
</evidence>
<dbReference type="Proteomes" id="UP000295626">
    <property type="component" value="Unassembled WGS sequence"/>
</dbReference>
<dbReference type="InterPro" id="IPR006710">
    <property type="entry name" value="Glyco_hydro_43"/>
</dbReference>